<keyword evidence="6" id="KW-1185">Reference proteome</keyword>
<dbReference type="Gene3D" id="3.10.105.10">
    <property type="entry name" value="Dipeptide-binding Protein, Domain 3"/>
    <property type="match status" value="1"/>
</dbReference>
<feature type="domain" description="Solute-binding protein family 5" evidence="4">
    <location>
        <begin position="120"/>
        <end position="498"/>
    </location>
</feature>
<comment type="subcellular location">
    <subcellularLocation>
        <location evidence="1">Periplasm</location>
    </subcellularLocation>
</comment>
<sequence>MWKNFSPRQISEATYCIATLNVVPSVLDRMENFLPGRKYENKKAKLGSKLMKKLTTLFAATALATLMAGSAWSKTFVYCSEGSPEGFDPGLYTAGTTFDASAHTVYNRLLEFKKGTTETEAGLAESWTISDDGLEYTFKLRPGVKFQTTEFFTPTRDLNADDVIFSLERQWKSDHPWHGYVSGASWEYFSGMGMPDLIESLEKVDDMTVKIKLKRREAPFLANLAMPFASIMSKEYADKLEADGKMNQLNQMPLGTGPFAFVGYQQDAVIRYKAHPDYWAGKQKIDDLVFSITTDAAVRYQKLKAGECHLMPYPNAADVESMKADPELKVMEQAGLNVAYLAYNTTQAPFDKVEVRKALNKAINKQAIVDAVFQGQATPATNPIPPTMWSYNDNIEDDTYEPEVAKKMLEDAGVTDLSMKVWAMPVARPYMLNARRAAELIQADFAKIGVDVEIVSYEWAEYLERSKAKDRDGAVILGWTGDNGDPDNFLDTLLGCDAVGGNNRAQWCNQEFDDLVTKAKEASSVEERTKLYEEAQVVFKREAPWATLDHSLSIVPMRKNVEGFVQSPLGDFAFDGVDIVE</sequence>
<dbReference type="PANTHER" id="PTHR30290">
    <property type="entry name" value="PERIPLASMIC BINDING COMPONENT OF ABC TRANSPORTER"/>
    <property type="match status" value="1"/>
</dbReference>
<dbReference type="GO" id="GO:1904680">
    <property type="term" value="F:peptide transmembrane transporter activity"/>
    <property type="evidence" value="ECO:0007669"/>
    <property type="project" value="TreeGrafter"/>
</dbReference>
<dbReference type="SUPFAM" id="SSF53850">
    <property type="entry name" value="Periplasmic binding protein-like II"/>
    <property type="match status" value="1"/>
</dbReference>
<evidence type="ECO:0000256" key="1">
    <source>
        <dbReference type="ARBA" id="ARBA00004418"/>
    </source>
</evidence>
<dbReference type="STRING" id="716928.GCA_000261485_00740"/>
<dbReference type="Gene3D" id="3.40.190.10">
    <property type="entry name" value="Periplasmic binding protein-like II"/>
    <property type="match status" value="1"/>
</dbReference>
<dbReference type="CDD" id="cd08493">
    <property type="entry name" value="PBP2_DppA_like"/>
    <property type="match status" value="1"/>
</dbReference>
<proteinExistence type="inferred from homology"/>
<organism evidence="5 6">
    <name type="scientific">Sinorhizobium sojae CCBAU 05684</name>
    <dbReference type="NCBI Taxonomy" id="716928"/>
    <lineage>
        <taxon>Bacteria</taxon>
        <taxon>Pseudomonadati</taxon>
        <taxon>Pseudomonadota</taxon>
        <taxon>Alphaproteobacteria</taxon>
        <taxon>Hyphomicrobiales</taxon>
        <taxon>Rhizobiaceae</taxon>
        <taxon>Sinorhizobium/Ensifer group</taxon>
        <taxon>Sinorhizobium</taxon>
    </lineage>
</organism>
<dbReference type="PIRSF" id="PIRSF002741">
    <property type="entry name" value="MppA"/>
    <property type="match status" value="1"/>
</dbReference>
<dbReference type="FunFam" id="3.40.190.10:FF:000036">
    <property type="entry name" value="Dipeptide ABC transporter, substrate-binding protein"/>
    <property type="match status" value="1"/>
</dbReference>
<comment type="similarity">
    <text evidence="2">Belongs to the bacterial solute-binding protein 5 family.</text>
</comment>
<dbReference type="KEGG" id="esj:SJ05684_c03270"/>
<evidence type="ECO:0000313" key="6">
    <source>
        <dbReference type="Proteomes" id="UP000217211"/>
    </source>
</evidence>
<evidence type="ECO:0000256" key="2">
    <source>
        <dbReference type="ARBA" id="ARBA00005695"/>
    </source>
</evidence>
<dbReference type="Proteomes" id="UP000217211">
    <property type="component" value="Chromosome"/>
</dbReference>
<keyword evidence="3" id="KW-0732">Signal</keyword>
<dbReference type="GO" id="GO:0042938">
    <property type="term" value="P:dipeptide transport"/>
    <property type="evidence" value="ECO:0007669"/>
    <property type="project" value="TreeGrafter"/>
</dbReference>
<dbReference type="GO" id="GO:0043190">
    <property type="term" value="C:ATP-binding cassette (ABC) transporter complex"/>
    <property type="evidence" value="ECO:0007669"/>
    <property type="project" value="InterPro"/>
</dbReference>
<dbReference type="InterPro" id="IPR000914">
    <property type="entry name" value="SBP_5_dom"/>
</dbReference>
<dbReference type="eggNOG" id="COG0747">
    <property type="taxonomic scope" value="Bacteria"/>
</dbReference>
<dbReference type="AlphaFoldDB" id="A0A249P7Z5"/>
<dbReference type="InterPro" id="IPR030678">
    <property type="entry name" value="Peptide/Ni-bd"/>
</dbReference>
<gene>
    <name evidence="5" type="ORF">SJ05684_c03270</name>
</gene>
<reference evidence="5 6" key="1">
    <citation type="submission" date="2017-08" db="EMBL/GenBank/DDBJ databases">
        <title>Multipartite genome sequences of Sinorhizobium species nodulating soybeans.</title>
        <authorList>
            <person name="Tian C.F."/>
        </authorList>
    </citation>
    <scope>NUCLEOTIDE SEQUENCE [LARGE SCALE GENOMIC DNA]</scope>
    <source>
        <strain evidence="5 6">CCBAU 05684</strain>
    </source>
</reference>
<dbReference type="Gene3D" id="3.90.76.10">
    <property type="entry name" value="Dipeptide-binding Protein, Domain 1"/>
    <property type="match status" value="1"/>
</dbReference>
<evidence type="ECO:0000256" key="3">
    <source>
        <dbReference type="ARBA" id="ARBA00022729"/>
    </source>
</evidence>
<dbReference type="PANTHER" id="PTHR30290:SF38">
    <property type="entry name" value="D,D-DIPEPTIDE-BINDING PERIPLASMIC PROTEIN DDPA-RELATED"/>
    <property type="match status" value="1"/>
</dbReference>
<evidence type="ECO:0000259" key="4">
    <source>
        <dbReference type="Pfam" id="PF00496"/>
    </source>
</evidence>
<accession>A0A249P7Z5</accession>
<name>A0A249P7Z5_9HYPH</name>
<dbReference type="Pfam" id="PF00496">
    <property type="entry name" value="SBP_bac_5"/>
    <property type="match status" value="1"/>
</dbReference>
<dbReference type="InterPro" id="IPR039424">
    <property type="entry name" value="SBP_5"/>
</dbReference>
<dbReference type="EMBL" id="CP023067">
    <property type="protein sequence ID" value="ASY61794.1"/>
    <property type="molecule type" value="Genomic_DNA"/>
</dbReference>
<evidence type="ECO:0000313" key="5">
    <source>
        <dbReference type="EMBL" id="ASY61794.1"/>
    </source>
</evidence>
<protein>
    <submittedName>
        <fullName evidence="5">Dipeptide-binding ABC transporter, periplasmic substrate-binding component</fullName>
    </submittedName>
</protein>
<dbReference type="GO" id="GO:0030288">
    <property type="term" value="C:outer membrane-bounded periplasmic space"/>
    <property type="evidence" value="ECO:0007669"/>
    <property type="project" value="TreeGrafter"/>
</dbReference>